<dbReference type="Pfam" id="PF00069">
    <property type="entry name" value="Pkinase"/>
    <property type="match status" value="1"/>
</dbReference>
<gene>
    <name evidence="2" type="ORF">Nepgr_013093</name>
</gene>
<organism evidence="2 3">
    <name type="scientific">Nepenthes gracilis</name>
    <name type="common">Slender pitcher plant</name>
    <dbReference type="NCBI Taxonomy" id="150966"/>
    <lineage>
        <taxon>Eukaryota</taxon>
        <taxon>Viridiplantae</taxon>
        <taxon>Streptophyta</taxon>
        <taxon>Embryophyta</taxon>
        <taxon>Tracheophyta</taxon>
        <taxon>Spermatophyta</taxon>
        <taxon>Magnoliopsida</taxon>
        <taxon>eudicotyledons</taxon>
        <taxon>Gunneridae</taxon>
        <taxon>Pentapetalae</taxon>
        <taxon>Caryophyllales</taxon>
        <taxon>Nepenthaceae</taxon>
        <taxon>Nepenthes</taxon>
    </lineage>
</organism>
<dbReference type="GO" id="GO:0005524">
    <property type="term" value="F:ATP binding"/>
    <property type="evidence" value="ECO:0007669"/>
    <property type="project" value="InterPro"/>
</dbReference>
<dbReference type="InterPro" id="IPR000719">
    <property type="entry name" value="Prot_kinase_dom"/>
</dbReference>
<evidence type="ECO:0000259" key="1">
    <source>
        <dbReference type="PROSITE" id="PS50011"/>
    </source>
</evidence>
<dbReference type="EMBL" id="BSYO01000011">
    <property type="protein sequence ID" value="GMH11252.1"/>
    <property type="molecule type" value="Genomic_DNA"/>
</dbReference>
<keyword evidence="3" id="KW-1185">Reference proteome</keyword>
<accession>A0AAD3SIH6</accession>
<dbReference type="PANTHER" id="PTHR46863:SF2">
    <property type="entry name" value="LYSM DOMAIN RECEPTOR-LIKE KINASE 3"/>
    <property type="match status" value="1"/>
</dbReference>
<dbReference type="InterPro" id="IPR011009">
    <property type="entry name" value="Kinase-like_dom_sf"/>
</dbReference>
<dbReference type="Gene3D" id="3.30.200.20">
    <property type="entry name" value="Phosphorylase Kinase, domain 1"/>
    <property type="match status" value="1"/>
</dbReference>
<evidence type="ECO:0000313" key="2">
    <source>
        <dbReference type="EMBL" id="GMH11252.1"/>
    </source>
</evidence>
<feature type="domain" description="Protein kinase" evidence="1">
    <location>
        <begin position="39"/>
        <end position="402"/>
    </location>
</feature>
<dbReference type="GO" id="GO:0004672">
    <property type="term" value="F:protein kinase activity"/>
    <property type="evidence" value="ECO:0007669"/>
    <property type="project" value="InterPro"/>
</dbReference>
<evidence type="ECO:0000313" key="3">
    <source>
        <dbReference type="Proteomes" id="UP001279734"/>
    </source>
</evidence>
<sequence length="424" mass="46866">MCFSLFKIVSSKRKAPPSDEAPRTPSNDYSTDFHSSLHYTTGSSYNKHSSKSSFSSRASLSSLKDSLDDSPLIYSSSQICTATNNFRVKPFHSSPSSTSWKCVIDRKEVVVTQRNLRRPIDTAELRRMLRLICKSHHVSLVKLCGASISGNSVYIVYEYVGGASLSECLKNPRNPSFTVLSNWISRVQIAADIAHGIDYMHNCSGVKLGIVHNRIKSSSIIVTEPTLNAKLCHFGTAQLCGEVVETVDGEKEIVEEVPSFKRIGSGKMKFEGTRGYMSPEFQSTGIPTLKSDVFAFGVVILELLSGQEPVKMRMDAEAGVLRKVSLIGTAREVVGTGSDSSTGGSGDGWGRLRKWVDWRLKDSYPVDVAERMVRVALECVHDDPDKRPDMNRVAGWISKLYLESKIWAENFGFPTDFTVSLAPR</sequence>
<protein>
    <recommendedName>
        <fullName evidence="1">Protein kinase domain-containing protein</fullName>
    </recommendedName>
</protein>
<dbReference type="PROSITE" id="PS50011">
    <property type="entry name" value="PROTEIN_KINASE_DOM"/>
    <property type="match status" value="1"/>
</dbReference>
<name>A0AAD3SIH6_NEPGR</name>
<reference evidence="2" key="1">
    <citation type="submission" date="2023-05" db="EMBL/GenBank/DDBJ databases">
        <title>Nepenthes gracilis genome sequencing.</title>
        <authorList>
            <person name="Fukushima K."/>
        </authorList>
    </citation>
    <scope>NUCLEOTIDE SEQUENCE</scope>
    <source>
        <strain evidence="2">SING2019-196</strain>
    </source>
</reference>
<comment type="caution">
    <text evidence="2">The sequence shown here is derived from an EMBL/GenBank/DDBJ whole genome shotgun (WGS) entry which is preliminary data.</text>
</comment>
<dbReference type="SUPFAM" id="SSF56112">
    <property type="entry name" value="Protein kinase-like (PK-like)"/>
    <property type="match status" value="1"/>
</dbReference>
<dbReference type="PANTHER" id="PTHR46863">
    <property type="entry name" value="OS09G0572100 PROTEIN"/>
    <property type="match status" value="1"/>
</dbReference>
<dbReference type="Gene3D" id="1.10.510.10">
    <property type="entry name" value="Transferase(Phosphotransferase) domain 1"/>
    <property type="match status" value="1"/>
</dbReference>
<dbReference type="Proteomes" id="UP001279734">
    <property type="component" value="Unassembled WGS sequence"/>
</dbReference>
<dbReference type="AlphaFoldDB" id="A0AAD3SIH6"/>
<proteinExistence type="predicted"/>